<dbReference type="SUPFAM" id="SSF47874">
    <property type="entry name" value="Annexin"/>
    <property type="match status" value="1"/>
</dbReference>
<dbReference type="InterPro" id="IPR018502">
    <property type="entry name" value="Annexin_repeat"/>
</dbReference>
<protein>
    <submittedName>
        <fullName evidence="6">Annexin</fullName>
    </submittedName>
</protein>
<dbReference type="Gene3D" id="1.10.220.10">
    <property type="entry name" value="Annexin"/>
    <property type="match status" value="1"/>
</dbReference>
<dbReference type="InterPro" id="IPR037104">
    <property type="entry name" value="Annexin_sf"/>
</dbReference>
<proteinExistence type="inferred from homology"/>
<dbReference type="WBParaSite" id="GPLIN_000809500">
    <property type="protein sequence ID" value="GPLIN_000809500"/>
    <property type="gene ID" value="GPLIN_000809500"/>
</dbReference>
<reference evidence="6" key="3">
    <citation type="submission" date="2016-06" db="UniProtKB">
        <authorList>
            <consortium name="WormBaseParasite"/>
        </authorList>
    </citation>
    <scope>IDENTIFICATION</scope>
</reference>
<dbReference type="Pfam" id="PF00191">
    <property type="entry name" value="Annexin"/>
    <property type="match status" value="1"/>
</dbReference>
<organism evidence="5 6">
    <name type="scientific">Globodera pallida</name>
    <name type="common">Potato cyst nematode worm</name>
    <name type="synonym">Heterodera pallida</name>
    <dbReference type="NCBI Taxonomy" id="36090"/>
    <lineage>
        <taxon>Eukaryota</taxon>
        <taxon>Metazoa</taxon>
        <taxon>Ecdysozoa</taxon>
        <taxon>Nematoda</taxon>
        <taxon>Chromadorea</taxon>
        <taxon>Rhabditida</taxon>
        <taxon>Tylenchina</taxon>
        <taxon>Tylenchomorpha</taxon>
        <taxon>Tylenchoidea</taxon>
        <taxon>Heteroderidae</taxon>
        <taxon>Heteroderinae</taxon>
        <taxon>Globodera</taxon>
    </lineage>
</organism>
<evidence type="ECO:0000256" key="3">
    <source>
        <dbReference type="ARBA" id="ARBA00023216"/>
    </source>
</evidence>
<evidence type="ECO:0000313" key="5">
    <source>
        <dbReference type="Proteomes" id="UP000050741"/>
    </source>
</evidence>
<evidence type="ECO:0000256" key="2">
    <source>
        <dbReference type="ARBA" id="ARBA00022737"/>
    </source>
</evidence>
<reference evidence="5" key="1">
    <citation type="submission" date="2013-12" db="EMBL/GenBank/DDBJ databases">
        <authorList>
            <person name="Aslett M."/>
        </authorList>
    </citation>
    <scope>NUCLEOTIDE SEQUENCE [LARGE SCALE GENOMIC DNA]</scope>
    <source>
        <strain evidence="5">Lindley</strain>
    </source>
</reference>
<keyword evidence="5" id="KW-1185">Reference proteome</keyword>
<keyword evidence="2" id="KW-0677">Repeat</keyword>
<evidence type="ECO:0000256" key="4">
    <source>
        <dbReference type="SAM" id="MobiDB-lite"/>
    </source>
</evidence>
<name>A0A183C5F0_GLOPA</name>
<reference evidence="5" key="2">
    <citation type="submission" date="2014-05" db="EMBL/GenBank/DDBJ databases">
        <title>The genome and life-stage specific transcriptomes of Globodera pallida elucidate key aspects of plant parasitism by a cyst nematode.</title>
        <authorList>
            <person name="Cotton J.A."/>
            <person name="Lilley C.J."/>
            <person name="Jones L.M."/>
            <person name="Kikuchi T."/>
            <person name="Reid A.J."/>
            <person name="Thorpe P."/>
            <person name="Tsai I.J."/>
            <person name="Beasley H."/>
            <person name="Blok V."/>
            <person name="Cock P.J.A."/>
            <person name="Van den Akker S.E."/>
            <person name="Holroyd N."/>
            <person name="Hunt M."/>
            <person name="Mantelin S."/>
            <person name="Naghra H."/>
            <person name="Pain A."/>
            <person name="Palomares-Rius J.E."/>
            <person name="Zarowiecki M."/>
            <person name="Berriman M."/>
            <person name="Jones J.T."/>
            <person name="Urwin P.E."/>
        </authorList>
    </citation>
    <scope>NUCLEOTIDE SEQUENCE [LARGE SCALE GENOMIC DNA]</scope>
    <source>
        <strain evidence="5">Lindley</strain>
    </source>
</reference>
<keyword evidence="3" id="KW-0041">Annexin</keyword>
<dbReference type="GO" id="GO:0005509">
    <property type="term" value="F:calcium ion binding"/>
    <property type="evidence" value="ECO:0007669"/>
    <property type="project" value="InterPro"/>
</dbReference>
<evidence type="ECO:0000256" key="1">
    <source>
        <dbReference type="ARBA" id="ARBA00007831"/>
    </source>
</evidence>
<feature type="region of interest" description="Disordered" evidence="4">
    <location>
        <begin position="278"/>
        <end position="363"/>
    </location>
</feature>
<accession>A0A183C5F0</accession>
<dbReference type="Proteomes" id="UP000050741">
    <property type="component" value="Unassembled WGS sequence"/>
</dbReference>
<comment type="similarity">
    <text evidence="1">Belongs to the annexin family.</text>
</comment>
<dbReference type="GO" id="GO:0005544">
    <property type="term" value="F:calcium-dependent phospholipid binding"/>
    <property type="evidence" value="ECO:0007669"/>
    <property type="project" value="InterPro"/>
</dbReference>
<feature type="compositionally biased region" description="Basic and acidic residues" evidence="4">
    <location>
        <begin position="287"/>
        <end position="304"/>
    </location>
</feature>
<dbReference type="AlphaFoldDB" id="A0A183C5F0"/>
<evidence type="ECO:0000313" key="6">
    <source>
        <dbReference type="WBParaSite" id="GPLIN_000809500"/>
    </source>
</evidence>
<sequence length="363" mass="40119">MKNSARIIAELLSEFGKCLRETELPNDVQTTERIMKLQQQERDAIKEDFRISIRKGLTLLRQVRHTEQSQNVQQLRFIFDAYQKLTGNSIEKALDSEFSDEKFDALMDIVSFVRKGPSGVLSRLMQKAIKGTPNDELLVHLIYSYKRMNLMEMLQDEFKHGFKKQCFPGSIFPDGSAVPVPKQFRILTVPGTGSKIGSEFFAREVEGVHGAEAVLRQSVEKMDKVSKKEKCGRASARSLQEGWGTRAEPSLVAGRAREAFVGGRASAWSAFTECGGGKGGSPFGTGERARAQPGERVKRGERVHGMWRGHKVEGVQGAEAGKMRQSERAQPSLAGGERAKPLLAGGERAKPSLAGGQARKRAE</sequence>